<dbReference type="AlphaFoldDB" id="A0ABD1SQ70"/>
<dbReference type="EMBL" id="JBFOLJ010000010">
    <property type="protein sequence ID" value="KAL2502498.1"/>
    <property type="molecule type" value="Genomic_DNA"/>
</dbReference>
<feature type="compositionally biased region" description="Acidic residues" evidence="1">
    <location>
        <begin position="152"/>
        <end position="163"/>
    </location>
</feature>
<evidence type="ECO:0000313" key="2">
    <source>
        <dbReference type="EMBL" id="KAL2502498.1"/>
    </source>
</evidence>
<dbReference type="Proteomes" id="UP001604277">
    <property type="component" value="Unassembled WGS sequence"/>
</dbReference>
<protein>
    <submittedName>
        <fullName evidence="2">FIP1[V]-like protein</fullName>
    </submittedName>
</protein>
<feature type="compositionally biased region" description="Basic and acidic residues" evidence="1">
    <location>
        <begin position="21"/>
        <end position="33"/>
    </location>
</feature>
<name>A0ABD1SQ70_9LAMI</name>
<evidence type="ECO:0000313" key="3">
    <source>
        <dbReference type="Proteomes" id="UP001604277"/>
    </source>
</evidence>
<keyword evidence="3" id="KW-1185">Reference proteome</keyword>
<feature type="region of interest" description="Disordered" evidence="1">
    <location>
        <begin position="196"/>
        <end position="244"/>
    </location>
</feature>
<organism evidence="2 3">
    <name type="scientific">Forsythia ovata</name>
    <dbReference type="NCBI Taxonomy" id="205694"/>
    <lineage>
        <taxon>Eukaryota</taxon>
        <taxon>Viridiplantae</taxon>
        <taxon>Streptophyta</taxon>
        <taxon>Embryophyta</taxon>
        <taxon>Tracheophyta</taxon>
        <taxon>Spermatophyta</taxon>
        <taxon>Magnoliopsida</taxon>
        <taxon>eudicotyledons</taxon>
        <taxon>Gunneridae</taxon>
        <taxon>Pentapetalae</taxon>
        <taxon>asterids</taxon>
        <taxon>lamiids</taxon>
        <taxon>Lamiales</taxon>
        <taxon>Oleaceae</taxon>
        <taxon>Forsythieae</taxon>
        <taxon>Forsythia</taxon>
    </lineage>
</organism>
<reference evidence="3" key="1">
    <citation type="submission" date="2024-07" db="EMBL/GenBank/DDBJ databases">
        <title>Two chromosome-level genome assemblies of Korean endemic species Abeliophyllum distichum and Forsythia ovata (Oleaceae).</title>
        <authorList>
            <person name="Jang H."/>
        </authorList>
    </citation>
    <scope>NUCLEOTIDE SEQUENCE [LARGE SCALE GENOMIC DNA]</scope>
</reference>
<evidence type="ECO:0000256" key="1">
    <source>
        <dbReference type="SAM" id="MobiDB-lite"/>
    </source>
</evidence>
<feature type="region of interest" description="Disordered" evidence="1">
    <location>
        <begin position="139"/>
        <end position="163"/>
    </location>
</feature>
<dbReference type="PANTHER" id="PTHR36884">
    <property type="entry name" value="FIP1[III]-LIKE PROTEIN"/>
    <property type="match status" value="1"/>
</dbReference>
<gene>
    <name evidence="2" type="ORF">Fot_36346</name>
</gene>
<comment type="caution">
    <text evidence="2">The sequence shown here is derived from an EMBL/GenBank/DDBJ whole genome shotgun (WGS) entry which is preliminary data.</text>
</comment>
<feature type="compositionally biased region" description="Polar residues" evidence="1">
    <location>
        <begin position="234"/>
        <end position="244"/>
    </location>
</feature>
<dbReference type="InterPro" id="IPR044976">
    <property type="entry name" value="FIPS5/FIPS3-like"/>
</dbReference>
<feature type="compositionally biased region" description="Basic and acidic residues" evidence="1">
    <location>
        <begin position="203"/>
        <end position="223"/>
    </location>
</feature>
<accession>A0ABD1SQ70</accession>
<feature type="compositionally biased region" description="Basic and acidic residues" evidence="1">
    <location>
        <begin position="60"/>
        <end position="69"/>
    </location>
</feature>
<sequence length="244" mass="26262">MSSNSSCAPGLNLNVPIQEKTLPELDARPEPRGFDFNLDSDQGAESVEGLSGNGGGDLESEVRISEKGEGANLTGRVEEDDYNITVEEKHSKDNFSVENDENLTSKNEKIDNSTALNENTVNFVGESGVGETDLEPMIPGLSGTVENLGGENFEDELDSEESEDDLQIVLNDNSHGPVRTEDEDGEDGEQLVIFADHPQPMMEEQKLDSDEPGAEGERKELGDTTKASEGGGAATTSLQLEDWV</sequence>
<feature type="region of interest" description="Disordered" evidence="1">
    <location>
        <begin position="1"/>
        <end position="81"/>
    </location>
</feature>
<proteinExistence type="predicted"/>
<dbReference type="PANTHER" id="PTHR36884:SF1">
    <property type="entry name" value="FIP1[V]-LIKE PROTEIN"/>
    <property type="match status" value="1"/>
</dbReference>